<keyword evidence="2" id="KW-1133">Transmembrane helix</keyword>
<feature type="transmembrane region" description="Helical" evidence="2">
    <location>
        <begin position="53"/>
        <end position="73"/>
    </location>
</feature>
<dbReference type="GO" id="GO:0006999">
    <property type="term" value="P:nuclear pore organization"/>
    <property type="evidence" value="ECO:0007669"/>
    <property type="project" value="TreeGrafter"/>
</dbReference>
<proteinExistence type="predicted"/>
<dbReference type="InterPro" id="IPR056542">
    <property type="entry name" value="Ig-like_POM152_1st"/>
</dbReference>
<keyword evidence="2" id="KW-0472">Membrane</keyword>
<feature type="transmembrane region" description="Helical" evidence="2">
    <location>
        <begin position="85"/>
        <end position="112"/>
    </location>
</feature>
<comment type="caution">
    <text evidence="5">The sequence shown here is derived from an EMBL/GenBank/DDBJ whole genome shotgun (WGS) entry which is preliminary data.</text>
</comment>
<evidence type="ECO:0000313" key="6">
    <source>
        <dbReference type="Proteomes" id="UP000054564"/>
    </source>
</evidence>
<keyword evidence="6" id="KW-1185">Reference proteome</keyword>
<dbReference type="GO" id="GO:0006606">
    <property type="term" value="P:protein import into nucleus"/>
    <property type="evidence" value="ECO:0007669"/>
    <property type="project" value="TreeGrafter"/>
</dbReference>
<evidence type="ECO:0000313" key="5">
    <source>
        <dbReference type="EMBL" id="KNE99065.1"/>
    </source>
</evidence>
<name>A0A0L0VIF5_9BASI</name>
<keyword evidence="2" id="KW-0812">Transmembrane</keyword>
<accession>A0A0L0VIF5</accession>
<dbReference type="Pfam" id="PF24519">
    <property type="entry name" value="Ig-like_Pom152_1"/>
    <property type="match status" value="1"/>
</dbReference>
<dbReference type="GO" id="GO:0070762">
    <property type="term" value="C:nuclear pore transmembrane ring"/>
    <property type="evidence" value="ECO:0007669"/>
    <property type="project" value="TreeGrafter"/>
</dbReference>
<dbReference type="STRING" id="1165861.A0A0L0VIF5"/>
<gene>
    <name evidence="5" type="ORF">PSTG_07716</name>
</gene>
<organism evidence="5 6">
    <name type="scientific">Puccinia striiformis f. sp. tritici PST-78</name>
    <dbReference type="NCBI Taxonomy" id="1165861"/>
    <lineage>
        <taxon>Eukaryota</taxon>
        <taxon>Fungi</taxon>
        <taxon>Dikarya</taxon>
        <taxon>Basidiomycota</taxon>
        <taxon>Pucciniomycotina</taxon>
        <taxon>Pucciniomycetes</taxon>
        <taxon>Pucciniales</taxon>
        <taxon>Pucciniaceae</taxon>
        <taxon>Puccinia</taxon>
    </lineage>
</organism>
<feature type="transmembrane region" description="Helical" evidence="2">
    <location>
        <begin position="20"/>
        <end position="41"/>
    </location>
</feature>
<dbReference type="PANTHER" id="PTHR28206:SF1">
    <property type="entry name" value="NUCLEOPORIN POM152"/>
    <property type="match status" value="1"/>
</dbReference>
<feature type="region of interest" description="Disordered" evidence="1">
    <location>
        <begin position="216"/>
        <end position="254"/>
    </location>
</feature>
<protein>
    <submittedName>
        <fullName evidence="5">Uncharacterized protein</fullName>
    </submittedName>
</protein>
<dbReference type="AlphaFoldDB" id="A0A0L0VIF5"/>
<evidence type="ECO:0000259" key="4">
    <source>
        <dbReference type="Pfam" id="PF24519"/>
    </source>
</evidence>
<feature type="domain" description="Nucleoporin POM152 N-terminal transmembrane" evidence="3">
    <location>
        <begin position="14"/>
        <end position="102"/>
    </location>
</feature>
<evidence type="ECO:0000259" key="3">
    <source>
        <dbReference type="Pfam" id="PF24097"/>
    </source>
</evidence>
<feature type="domain" description="Nucleoporin POM152 first Ig-like" evidence="4">
    <location>
        <begin position="156"/>
        <end position="305"/>
    </location>
</feature>
<dbReference type="Pfam" id="PF24097">
    <property type="entry name" value="TMD_POM152"/>
    <property type="match status" value="1"/>
</dbReference>
<dbReference type="InterPro" id="IPR056540">
    <property type="entry name" value="TMD_POM152"/>
</dbReference>
<dbReference type="EMBL" id="AJIL01000050">
    <property type="protein sequence ID" value="KNE99065.1"/>
    <property type="molecule type" value="Genomic_DNA"/>
</dbReference>
<dbReference type="Proteomes" id="UP000054564">
    <property type="component" value="Unassembled WGS sequence"/>
</dbReference>
<dbReference type="InterPro" id="IPR037701">
    <property type="entry name" value="Pom152"/>
</dbReference>
<dbReference type="PANTHER" id="PTHR28206">
    <property type="entry name" value="NUCLEOPORIN POM152"/>
    <property type="match status" value="1"/>
</dbReference>
<evidence type="ECO:0000256" key="2">
    <source>
        <dbReference type="SAM" id="Phobius"/>
    </source>
</evidence>
<evidence type="ECO:0000256" key="1">
    <source>
        <dbReference type="SAM" id="MobiDB-lite"/>
    </source>
</evidence>
<dbReference type="GO" id="GO:0017056">
    <property type="term" value="F:structural constituent of nuclear pore"/>
    <property type="evidence" value="ECO:0007669"/>
    <property type="project" value="InterPro"/>
</dbReference>
<reference evidence="6" key="1">
    <citation type="submission" date="2014-03" db="EMBL/GenBank/DDBJ databases">
        <title>The Genome Sequence of Puccinia striiformis f. sp. tritici PST-78.</title>
        <authorList>
            <consortium name="The Broad Institute Genome Sequencing Platform"/>
            <person name="Cuomo C."/>
            <person name="Hulbert S."/>
            <person name="Chen X."/>
            <person name="Walker B."/>
            <person name="Young S.K."/>
            <person name="Zeng Q."/>
            <person name="Gargeya S."/>
            <person name="Fitzgerald M."/>
            <person name="Haas B."/>
            <person name="Abouelleil A."/>
            <person name="Alvarado L."/>
            <person name="Arachchi H.M."/>
            <person name="Berlin A.M."/>
            <person name="Chapman S.B."/>
            <person name="Goldberg J."/>
            <person name="Griggs A."/>
            <person name="Gujja S."/>
            <person name="Hansen M."/>
            <person name="Howarth C."/>
            <person name="Imamovic A."/>
            <person name="Larimer J."/>
            <person name="McCowan C."/>
            <person name="Montmayeur A."/>
            <person name="Murphy C."/>
            <person name="Neiman D."/>
            <person name="Pearson M."/>
            <person name="Priest M."/>
            <person name="Roberts A."/>
            <person name="Saif S."/>
            <person name="Shea T."/>
            <person name="Sisk P."/>
            <person name="Sykes S."/>
            <person name="Wortman J."/>
            <person name="Nusbaum C."/>
            <person name="Birren B."/>
        </authorList>
    </citation>
    <scope>NUCLEOTIDE SEQUENCE [LARGE SCALE GENOMIC DNA]</scope>
    <source>
        <strain evidence="6">race PST-78</strain>
    </source>
</reference>
<sequence>MAERPLAISTTFCDLPTQRLYVVSLFVLIQAYKLIQFLDVIWSGSFYERRKLWIYWSLIDILLIGFVIPSLRIPRLRYDIFQKSMILSSLVFVNWFLVGNWHLQFGFLWAFLPKSINNLFNYQTAIMESKVRLNDILSPSSHILGKHTIHILPHSTAKLNPLSQCFCLSAAVRSAFVSIPLLFNNSIPHLLQYSVMNFTNGEKSLRNVTHAQLHPLTKQKKTQKSLEDWLEDEENDQPLDNDDRAQSNQNLRSKPQQLITSGKLKLSPTQHLYNLNIYHIGVIRLERVLDKDNMDIQIARTEALVVECPSASFLSDPVTSGNKKFTPWLSSSGPKENHECIGNSKNFGLVVKGLAPLSLAYSQIVNGQRKLVKLDHHFW</sequence>
<feature type="compositionally biased region" description="Acidic residues" evidence="1">
    <location>
        <begin position="228"/>
        <end position="240"/>
    </location>
</feature>